<name>A0A0F8YPP6_9ZZZZ</name>
<comment type="caution">
    <text evidence="1">The sequence shown here is derived from an EMBL/GenBank/DDBJ whole genome shotgun (WGS) entry which is preliminary data.</text>
</comment>
<gene>
    <name evidence="1" type="ORF">LCGC14_3067780</name>
</gene>
<dbReference type="EMBL" id="LAZR01065151">
    <property type="protein sequence ID" value="KKK56114.1"/>
    <property type="molecule type" value="Genomic_DNA"/>
</dbReference>
<evidence type="ECO:0000313" key="1">
    <source>
        <dbReference type="EMBL" id="KKK56114.1"/>
    </source>
</evidence>
<sequence length="158" mass="16898">MWRQTPWVPTSGKRIWYEARVKMNNVVTPDEYSSGLGDTLTEACAGGTIDDVVDKILFYTESGTTTLTMEFITSKTTVQEQTTGAATVANDTWVQLGFIADFASVTPYVNNVAGTAHATASQLPTSGTGLGICLAAQVDQTGAVATLDVDWIRIAQLK</sequence>
<accession>A0A0F8YPP6</accession>
<reference evidence="1" key="1">
    <citation type="journal article" date="2015" name="Nature">
        <title>Complex archaea that bridge the gap between prokaryotes and eukaryotes.</title>
        <authorList>
            <person name="Spang A."/>
            <person name="Saw J.H."/>
            <person name="Jorgensen S.L."/>
            <person name="Zaremba-Niedzwiedzka K."/>
            <person name="Martijn J."/>
            <person name="Lind A.E."/>
            <person name="van Eijk R."/>
            <person name="Schleper C."/>
            <person name="Guy L."/>
            <person name="Ettema T.J."/>
        </authorList>
    </citation>
    <scope>NUCLEOTIDE SEQUENCE</scope>
</reference>
<protein>
    <submittedName>
        <fullName evidence="1">Uncharacterized protein</fullName>
    </submittedName>
</protein>
<organism evidence="1">
    <name type="scientific">marine sediment metagenome</name>
    <dbReference type="NCBI Taxonomy" id="412755"/>
    <lineage>
        <taxon>unclassified sequences</taxon>
        <taxon>metagenomes</taxon>
        <taxon>ecological metagenomes</taxon>
    </lineage>
</organism>
<proteinExistence type="predicted"/>
<dbReference type="AlphaFoldDB" id="A0A0F8YPP6"/>